<comment type="catalytic activity">
    <reaction evidence="13">
        <text>L-threonyl-[protein] + ATP = O-phospho-L-threonyl-[protein] + ADP + H(+)</text>
        <dbReference type="Rhea" id="RHEA:46608"/>
        <dbReference type="Rhea" id="RHEA-COMP:11060"/>
        <dbReference type="Rhea" id="RHEA-COMP:11605"/>
        <dbReference type="ChEBI" id="CHEBI:15378"/>
        <dbReference type="ChEBI" id="CHEBI:30013"/>
        <dbReference type="ChEBI" id="CHEBI:30616"/>
        <dbReference type="ChEBI" id="CHEBI:61977"/>
        <dbReference type="ChEBI" id="CHEBI:456216"/>
        <dbReference type="EC" id="2.7.11.1"/>
    </reaction>
</comment>
<evidence type="ECO:0000256" key="14">
    <source>
        <dbReference type="ARBA" id="ARBA00048679"/>
    </source>
</evidence>
<evidence type="ECO:0000256" key="9">
    <source>
        <dbReference type="ARBA" id="ARBA00022777"/>
    </source>
</evidence>
<dbReference type="PROSITE" id="PS50011">
    <property type="entry name" value="PROTEIN_KINASE_DOM"/>
    <property type="match status" value="1"/>
</dbReference>
<evidence type="ECO:0000256" key="7">
    <source>
        <dbReference type="ARBA" id="ARBA00022679"/>
    </source>
</evidence>
<evidence type="ECO:0000256" key="2">
    <source>
        <dbReference type="ARBA" id="ARBA00011534"/>
    </source>
</evidence>
<evidence type="ECO:0000256" key="3">
    <source>
        <dbReference type="ARBA" id="ARBA00012513"/>
    </source>
</evidence>
<organism evidence="16 17">
    <name type="scientific">Lachnellula arida</name>
    <dbReference type="NCBI Taxonomy" id="1316785"/>
    <lineage>
        <taxon>Eukaryota</taxon>
        <taxon>Fungi</taxon>
        <taxon>Dikarya</taxon>
        <taxon>Ascomycota</taxon>
        <taxon>Pezizomycotina</taxon>
        <taxon>Leotiomycetes</taxon>
        <taxon>Helotiales</taxon>
        <taxon>Lachnaceae</taxon>
        <taxon>Lachnellula</taxon>
    </lineage>
</organism>
<dbReference type="Pfam" id="PF00069">
    <property type="entry name" value="Pkinase"/>
    <property type="match status" value="1"/>
</dbReference>
<keyword evidence="7" id="KW-0808">Transferase</keyword>
<sequence>MLEFSENSPVYESDHDLDKQLDDGPLDPLFGTAGQFRVIHKLGRGGLATVWLCRDQETQKYVALKIIIADESRDESSELWLANREGLDFGEAGGEYIAVPREYFWLDGPNGRHLCLVLPASGPRVSALWGAFKDPASVSRDIALQVTRGLHFLHKNGICHGDFRPSNILLRLYGFNDLSEQDLLGEPNKEPLVTISEESPAPSGPEYLVDSLNLDRLPARFTSDQISIIDFGESYDMHSPPADLGITASFRSPELLFDNTRTIGVGCDFSRAQFTKFGQTAPCLRISWTTTTRSSCKWCRCLGSSRNHGGVLGKHGGGGTTRVRRR</sequence>
<evidence type="ECO:0000256" key="11">
    <source>
        <dbReference type="ARBA" id="ARBA00030980"/>
    </source>
</evidence>
<comment type="catalytic activity">
    <reaction evidence="14">
        <text>L-seryl-[protein] + ATP = O-phospho-L-seryl-[protein] + ADP + H(+)</text>
        <dbReference type="Rhea" id="RHEA:17989"/>
        <dbReference type="Rhea" id="RHEA-COMP:9863"/>
        <dbReference type="Rhea" id="RHEA-COMP:11604"/>
        <dbReference type="ChEBI" id="CHEBI:15378"/>
        <dbReference type="ChEBI" id="CHEBI:29999"/>
        <dbReference type="ChEBI" id="CHEBI:30616"/>
        <dbReference type="ChEBI" id="CHEBI:83421"/>
        <dbReference type="ChEBI" id="CHEBI:456216"/>
        <dbReference type="EC" id="2.7.11.1"/>
    </reaction>
</comment>
<dbReference type="EMBL" id="QGMF01001004">
    <property type="protein sequence ID" value="TVY13348.1"/>
    <property type="molecule type" value="Genomic_DNA"/>
</dbReference>
<evidence type="ECO:0000313" key="16">
    <source>
        <dbReference type="EMBL" id="TVY13348.1"/>
    </source>
</evidence>
<gene>
    <name evidence="16" type="primary">dsk1_0</name>
    <name evidence="16" type="ORF">LARI1_G007996</name>
</gene>
<keyword evidence="6" id="KW-0723">Serine/threonine-protein kinase</keyword>
<evidence type="ECO:0000256" key="6">
    <source>
        <dbReference type="ARBA" id="ARBA00022527"/>
    </source>
</evidence>
<dbReference type="OrthoDB" id="5979581at2759"/>
<dbReference type="Gene3D" id="3.30.200.20">
    <property type="entry name" value="Phosphorylase Kinase, domain 1"/>
    <property type="match status" value="1"/>
</dbReference>
<accession>A0A8T9B056</accession>
<comment type="caution">
    <text evidence="16">The sequence shown here is derived from an EMBL/GenBank/DDBJ whole genome shotgun (WGS) entry which is preliminary data.</text>
</comment>
<dbReference type="PANTHER" id="PTHR45646">
    <property type="entry name" value="SERINE/THREONINE-PROTEIN KINASE DOA-RELATED"/>
    <property type="match status" value="1"/>
</dbReference>
<dbReference type="PROSITE" id="PS00109">
    <property type="entry name" value="PROTEIN_KINASE_TYR"/>
    <property type="match status" value="1"/>
</dbReference>
<dbReference type="InterPro" id="IPR000719">
    <property type="entry name" value="Prot_kinase_dom"/>
</dbReference>
<evidence type="ECO:0000256" key="5">
    <source>
        <dbReference type="ARBA" id="ARBA00019973"/>
    </source>
</evidence>
<dbReference type="GO" id="GO:0005634">
    <property type="term" value="C:nucleus"/>
    <property type="evidence" value="ECO:0007669"/>
    <property type="project" value="TreeGrafter"/>
</dbReference>
<comment type="subunit">
    <text evidence="2">Component of the EKC/KEOPS complex composed of at least BUD32, CGI121, GON7, KAE1 and PCC1; the whole complex dimerizes.</text>
</comment>
<evidence type="ECO:0000259" key="15">
    <source>
        <dbReference type="PROSITE" id="PS50011"/>
    </source>
</evidence>
<protein>
    <recommendedName>
        <fullName evidence="5">EKC/KEOPS complex subunit BUD32</fullName>
        <ecNumber evidence="3">2.7.11.1</ecNumber>
    </recommendedName>
    <alternativeName>
        <fullName evidence="11 12">Atypical Serine/threonine protein kinase BUD32</fullName>
    </alternativeName>
    <alternativeName>
        <fullName evidence="4">EKC/KEOPS complex subunit bud32</fullName>
    </alternativeName>
</protein>
<dbReference type="PANTHER" id="PTHR45646:SF11">
    <property type="entry name" value="SERINE_THREONINE-PROTEIN KINASE DOA"/>
    <property type="match status" value="1"/>
</dbReference>
<keyword evidence="10" id="KW-0067">ATP-binding</keyword>
<comment type="function">
    <text evidence="1">Component of the EKC/KEOPS complex that is required for the formation of a threonylcarbamoyl group on adenosine at position 37 (t(6)A37) in tRNAs that read codons beginning with adenine. The complex is probably involved in the transfer of the threonylcarbamoyl moiety of threonylcarbamoyl-AMP (TC-AMP) to the N6 group of A37. BUD32 has ATPase activity in the context of the EKC/KEOPS complex and likely plays a supporting role to the catalytic subunit KAE1. The EKC/KEOPS complex also promotes both telomere uncapping and telomere elongation. The complex is required for efficient recruitment of transcriptional coactivators.</text>
</comment>
<dbReference type="GO" id="GO:0004674">
    <property type="term" value="F:protein serine/threonine kinase activity"/>
    <property type="evidence" value="ECO:0007669"/>
    <property type="project" value="UniProtKB-KW"/>
</dbReference>
<dbReference type="InterPro" id="IPR051175">
    <property type="entry name" value="CLK_kinases"/>
</dbReference>
<keyword evidence="17" id="KW-1185">Reference proteome</keyword>
<reference evidence="16 17" key="1">
    <citation type="submission" date="2018-05" db="EMBL/GenBank/DDBJ databases">
        <title>Whole genome sequencing for identification of molecular markers to develop diagnostic detection tools for the regulated plant pathogen Lachnellula willkommii.</title>
        <authorList>
            <person name="Giroux E."/>
            <person name="Bilodeau G."/>
        </authorList>
    </citation>
    <scope>NUCLEOTIDE SEQUENCE [LARGE SCALE GENOMIC DNA]</scope>
    <source>
        <strain evidence="16 17">CBS 203.66</strain>
    </source>
</reference>
<feature type="domain" description="Protein kinase" evidence="15">
    <location>
        <begin position="36"/>
        <end position="326"/>
    </location>
</feature>
<dbReference type="Proteomes" id="UP000469559">
    <property type="component" value="Unassembled WGS sequence"/>
</dbReference>
<name>A0A8T9B056_9HELO</name>
<dbReference type="GO" id="GO:0043484">
    <property type="term" value="P:regulation of RNA splicing"/>
    <property type="evidence" value="ECO:0007669"/>
    <property type="project" value="TreeGrafter"/>
</dbReference>
<dbReference type="SUPFAM" id="SSF56112">
    <property type="entry name" value="Protein kinase-like (PK-like)"/>
    <property type="match status" value="1"/>
</dbReference>
<dbReference type="InterPro" id="IPR008266">
    <property type="entry name" value="Tyr_kinase_AS"/>
</dbReference>
<keyword evidence="8" id="KW-0547">Nucleotide-binding</keyword>
<evidence type="ECO:0000256" key="10">
    <source>
        <dbReference type="ARBA" id="ARBA00022840"/>
    </source>
</evidence>
<evidence type="ECO:0000256" key="13">
    <source>
        <dbReference type="ARBA" id="ARBA00047899"/>
    </source>
</evidence>
<keyword evidence="9 16" id="KW-0418">Kinase</keyword>
<evidence type="ECO:0000256" key="1">
    <source>
        <dbReference type="ARBA" id="ARBA00003747"/>
    </source>
</evidence>
<evidence type="ECO:0000256" key="8">
    <source>
        <dbReference type="ARBA" id="ARBA00022741"/>
    </source>
</evidence>
<evidence type="ECO:0000256" key="12">
    <source>
        <dbReference type="ARBA" id="ARBA00033194"/>
    </source>
</evidence>
<dbReference type="EC" id="2.7.11.1" evidence="3"/>
<dbReference type="InterPro" id="IPR011009">
    <property type="entry name" value="Kinase-like_dom_sf"/>
</dbReference>
<dbReference type="AlphaFoldDB" id="A0A8T9B056"/>
<evidence type="ECO:0000313" key="17">
    <source>
        <dbReference type="Proteomes" id="UP000469559"/>
    </source>
</evidence>
<dbReference type="Gene3D" id="1.10.510.10">
    <property type="entry name" value="Transferase(Phosphotransferase) domain 1"/>
    <property type="match status" value="1"/>
</dbReference>
<proteinExistence type="predicted"/>
<evidence type="ECO:0000256" key="4">
    <source>
        <dbReference type="ARBA" id="ARBA00013948"/>
    </source>
</evidence>
<dbReference type="SMART" id="SM00220">
    <property type="entry name" value="S_TKc"/>
    <property type="match status" value="1"/>
</dbReference>
<dbReference type="GO" id="GO:0005524">
    <property type="term" value="F:ATP binding"/>
    <property type="evidence" value="ECO:0007669"/>
    <property type="project" value="UniProtKB-KW"/>
</dbReference>